<accession>A0A6J5YGW2</accession>
<evidence type="ECO:0000259" key="1">
    <source>
        <dbReference type="Pfam" id="PF00208"/>
    </source>
</evidence>
<organism evidence="2">
    <name type="scientific">freshwater metagenome</name>
    <dbReference type="NCBI Taxonomy" id="449393"/>
    <lineage>
        <taxon>unclassified sequences</taxon>
        <taxon>metagenomes</taxon>
        <taxon>ecological metagenomes</taxon>
    </lineage>
</organism>
<dbReference type="GO" id="GO:0016491">
    <property type="term" value="F:oxidoreductase activity"/>
    <property type="evidence" value="ECO:0007669"/>
    <property type="project" value="InterPro"/>
</dbReference>
<dbReference type="InterPro" id="IPR006096">
    <property type="entry name" value="Glu/Leu/Phe/Val/Trp_DH_C"/>
</dbReference>
<protein>
    <submittedName>
        <fullName evidence="2">Unannotated protein</fullName>
    </submittedName>
</protein>
<dbReference type="SUPFAM" id="SSF51735">
    <property type="entry name" value="NAD(P)-binding Rossmann-fold domains"/>
    <property type="match status" value="1"/>
</dbReference>
<gene>
    <name evidence="2" type="ORF">UFOPK1392_02461</name>
</gene>
<reference evidence="2" key="1">
    <citation type="submission" date="2020-05" db="EMBL/GenBank/DDBJ databases">
        <authorList>
            <person name="Chiriac C."/>
            <person name="Salcher M."/>
            <person name="Ghai R."/>
            <person name="Kavagutti S V."/>
        </authorList>
    </citation>
    <scope>NUCLEOTIDE SEQUENCE</scope>
</reference>
<dbReference type="Pfam" id="PF00208">
    <property type="entry name" value="ELFV_dehydrog"/>
    <property type="match status" value="1"/>
</dbReference>
<evidence type="ECO:0000313" key="2">
    <source>
        <dbReference type="EMBL" id="CAB4324685.1"/>
    </source>
</evidence>
<dbReference type="AlphaFoldDB" id="A0A6J5YGW2"/>
<dbReference type="GO" id="GO:0006520">
    <property type="term" value="P:amino acid metabolic process"/>
    <property type="evidence" value="ECO:0007669"/>
    <property type="project" value="InterPro"/>
</dbReference>
<name>A0A6J5YGW2_9ZZZZ</name>
<sequence>MSTRKLNSAESGLDAFVVTDFDDAPMSCGIVRLAPKLLVDGATWLARSQTYQFASFERQVGGASAGINAPADARAEAIAAFIEAFTPDAGSVLLDAGKGLGAGEISALRAADPRPEIAIDRAVELRQAGIVAAAELALGGLDGRTVAIEGFDAAGLQLATALIGRGAHVVAISTATGSAFSAAGFDLGSLTDGFAAHRADLVNELGVDAKPGWAVFGVQADALFVGSKTGALDHNGAPHVKAGVIVPYAPMPVSAKALAMFARAGTVVLPDFIVTGGALAAWPAEGASAPGDLAAAAAELVTSALGEVLGAEQGPLLAGCARAESFLLTWRTELPFGRPIA</sequence>
<dbReference type="InterPro" id="IPR036291">
    <property type="entry name" value="NAD(P)-bd_dom_sf"/>
</dbReference>
<dbReference type="Gene3D" id="3.40.50.720">
    <property type="entry name" value="NAD(P)-binding Rossmann-like Domain"/>
    <property type="match status" value="1"/>
</dbReference>
<proteinExistence type="predicted"/>
<feature type="domain" description="Glutamate/phenylalanine/leucine/valine/L-tryptophan dehydrogenase C-terminal" evidence="1">
    <location>
        <begin position="134"/>
        <end position="280"/>
    </location>
</feature>
<dbReference type="EMBL" id="CAEMXZ010000195">
    <property type="protein sequence ID" value="CAB4324685.1"/>
    <property type="molecule type" value="Genomic_DNA"/>
</dbReference>